<sequence>MDLPIMQRNPLEGVVQQLLHSNKSLLTIAVV</sequence>
<evidence type="ECO:0000313" key="1">
    <source>
        <dbReference type="EMBL" id="MBW85562.1"/>
    </source>
</evidence>
<dbReference type="AlphaFoldDB" id="A0A2P2IWH8"/>
<protein>
    <submittedName>
        <fullName evidence="1">Uncharacterized protein</fullName>
    </submittedName>
</protein>
<name>A0A2P2IWH8_RHIMU</name>
<dbReference type="EMBL" id="GGEC01005079">
    <property type="protein sequence ID" value="MBW85562.1"/>
    <property type="molecule type" value="Transcribed_RNA"/>
</dbReference>
<reference evidence="1" key="1">
    <citation type="submission" date="2018-02" db="EMBL/GenBank/DDBJ databases">
        <title>Rhizophora mucronata_Transcriptome.</title>
        <authorList>
            <person name="Meera S.P."/>
            <person name="Sreeshan A."/>
            <person name="Augustine A."/>
        </authorList>
    </citation>
    <scope>NUCLEOTIDE SEQUENCE</scope>
    <source>
        <tissue evidence="1">Leaf</tissue>
    </source>
</reference>
<accession>A0A2P2IWH8</accession>
<proteinExistence type="predicted"/>
<organism evidence="1">
    <name type="scientific">Rhizophora mucronata</name>
    <name type="common">Asiatic mangrove</name>
    <dbReference type="NCBI Taxonomy" id="61149"/>
    <lineage>
        <taxon>Eukaryota</taxon>
        <taxon>Viridiplantae</taxon>
        <taxon>Streptophyta</taxon>
        <taxon>Embryophyta</taxon>
        <taxon>Tracheophyta</taxon>
        <taxon>Spermatophyta</taxon>
        <taxon>Magnoliopsida</taxon>
        <taxon>eudicotyledons</taxon>
        <taxon>Gunneridae</taxon>
        <taxon>Pentapetalae</taxon>
        <taxon>rosids</taxon>
        <taxon>fabids</taxon>
        <taxon>Malpighiales</taxon>
        <taxon>Rhizophoraceae</taxon>
        <taxon>Rhizophora</taxon>
    </lineage>
</organism>